<evidence type="ECO:0000313" key="2">
    <source>
        <dbReference type="Proteomes" id="UP000663843"/>
    </source>
</evidence>
<accession>A0A8H3AQI2</accession>
<feature type="non-terminal residue" evidence="1">
    <location>
        <position position="1"/>
    </location>
</feature>
<dbReference type="EMBL" id="CAJMWT010002271">
    <property type="protein sequence ID" value="CAE6438027.1"/>
    <property type="molecule type" value="Genomic_DNA"/>
</dbReference>
<dbReference type="SUPFAM" id="SSF54768">
    <property type="entry name" value="dsRNA-binding domain-like"/>
    <property type="match status" value="1"/>
</dbReference>
<proteinExistence type="predicted"/>
<reference evidence="1" key="1">
    <citation type="submission" date="2021-01" db="EMBL/GenBank/DDBJ databases">
        <authorList>
            <person name="Kaushik A."/>
        </authorList>
    </citation>
    <scope>NUCLEOTIDE SEQUENCE</scope>
    <source>
        <strain evidence="1">AG2-2IIIB</strain>
    </source>
</reference>
<name>A0A8H3AQI2_9AGAM</name>
<dbReference type="Proteomes" id="UP000663843">
    <property type="component" value="Unassembled WGS sequence"/>
</dbReference>
<evidence type="ECO:0000313" key="1">
    <source>
        <dbReference type="EMBL" id="CAE6438027.1"/>
    </source>
</evidence>
<sequence>GGAPIRGCCPTGQAIQGRGWHLVCAFHWFMHNKTSAFLSAVLTRVCAPIAQYGPIVLTHSSRGVLYAVLHLAYHATLSVMPSPIFTRPYIPNKGVEYKDQLNIWSDRMNIKHVVFVTVPTNIRDGNGHLQFQAIPKFPSVVGDSNGRRWYDDAAMFELNDPTVFGWGTSKKQAEEMAAAALLSSGRYCYI</sequence>
<organism evidence="1 2">
    <name type="scientific">Rhizoctonia solani</name>
    <dbReference type="NCBI Taxonomy" id="456999"/>
    <lineage>
        <taxon>Eukaryota</taxon>
        <taxon>Fungi</taxon>
        <taxon>Dikarya</taxon>
        <taxon>Basidiomycota</taxon>
        <taxon>Agaricomycotina</taxon>
        <taxon>Agaricomycetes</taxon>
        <taxon>Cantharellales</taxon>
        <taxon>Ceratobasidiaceae</taxon>
        <taxon>Rhizoctonia</taxon>
    </lineage>
</organism>
<protein>
    <submittedName>
        <fullName evidence="1">Uncharacterized protein</fullName>
    </submittedName>
</protein>
<dbReference type="AlphaFoldDB" id="A0A8H3AQI2"/>
<gene>
    <name evidence="1" type="ORF">RDB_LOCUS71959</name>
</gene>
<comment type="caution">
    <text evidence="1">The sequence shown here is derived from an EMBL/GenBank/DDBJ whole genome shotgun (WGS) entry which is preliminary data.</text>
</comment>